<gene>
    <name evidence="7" type="ORF">EVG20_g9619</name>
</gene>
<keyword evidence="8" id="KW-1185">Reference proteome</keyword>
<evidence type="ECO:0000313" key="8">
    <source>
        <dbReference type="Proteomes" id="UP000298327"/>
    </source>
</evidence>
<feature type="region of interest" description="Disordered" evidence="5">
    <location>
        <begin position="539"/>
        <end position="565"/>
    </location>
</feature>
<comment type="caution">
    <text evidence="7">The sequence shown here is derived from an EMBL/GenBank/DDBJ whole genome shotgun (WGS) entry which is preliminary data.</text>
</comment>
<dbReference type="InterPro" id="IPR009072">
    <property type="entry name" value="Histone-fold"/>
</dbReference>
<feature type="region of interest" description="Disordered" evidence="5">
    <location>
        <begin position="176"/>
        <end position="281"/>
    </location>
</feature>
<feature type="region of interest" description="Disordered" evidence="5">
    <location>
        <begin position="485"/>
        <end position="518"/>
    </location>
</feature>
<dbReference type="Proteomes" id="UP000298327">
    <property type="component" value="Unassembled WGS sequence"/>
</dbReference>
<evidence type="ECO:0000259" key="6">
    <source>
        <dbReference type="SMART" id="SM00576"/>
    </source>
</evidence>
<feature type="region of interest" description="Disordered" evidence="5">
    <location>
        <begin position="387"/>
        <end position="416"/>
    </location>
</feature>
<comment type="subcellular location">
    <subcellularLocation>
        <location evidence="1">Nucleus</location>
    </subcellularLocation>
</comment>
<dbReference type="STRING" id="205917.A0A4Y9XZ86"/>
<evidence type="ECO:0000313" key="7">
    <source>
        <dbReference type="EMBL" id="TFY54657.1"/>
    </source>
</evidence>
<dbReference type="Gene3D" id="1.10.20.10">
    <property type="entry name" value="Histone, subunit A"/>
    <property type="match status" value="1"/>
</dbReference>
<dbReference type="GO" id="GO:0046982">
    <property type="term" value="F:protein heterodimerization activity"/>
    <property type="evidence" value="ECO:0007669"/>
    <property type="project" value="InterPro"/>
</dbReference>
<feature type="compositionally biased region" description="Pro residues" evidence="5">
    <location>
        <begin position="241"/>
        <end position="252"/>
    </location>
</feature>
<feature type="domain" description="Bromodomain associated" evidence="6">
    <location>
        <begin position="2"/>
        <end position="78"/>
    </location>
</feature>
<feature type="compositionally biased region" description="Acidic residues" evidence="5">
    <location>
        <begin position="132"/>
        <end position="145"/>
    </location>
</feature>
<evidence type="ECO:0000256" key="1">
    <source>
        <dbReference type="ARBA" id="ARBA00004123"/>
    </source>
</evidence>
<dbReference type="Pfam" id="PF07524">
    <property type="entry name" value="Bromo_TP"/>
    <property type="match status" value="1"/>
</dbReference>
<dbReference type="CDD" id="cd00076">
    <property type="entry name" value="HFD_SF"/>
    <property type="match status" value="1"/>
</dbReference>
<dbReference type="SUPFAM" id="SSF47113">
    <property type="entry name" value="Histone-fold"/>
    <property type="match status" value="1"/>
</dbReference>
<reference evidence="7 8" key="1">
    <citation type="submission" date="2019-02" db="EMBL/GenBank/DDBJ databases">
        <title>Genome sequencing of the rare red list fungi Dentipellis fragilis.</title>
        <authorList>
            <person name="Buettner E."/>
            <person name="Kellner H."/>
        </authorList>
    </citation>
    <scope>NUCLEOTIDE SEQUENCE [LARGE SCALE GENOMIC DNA]</scope>
    <source>
        <strain evidence="7 8">DSM 105465</strain>
    </source>
</reference>
<evidence type="ECO:0000256" key="3">
    <source>
        <dbReference type="ARBA" id="ARBA00023163"/>
    </source>
</evidence>
<evidence type="ECO:0000256" key="5">
    <source>
        <dbReference type="SAM" id="MobiDB-lite"/>
    </source>
</evidence>
<dbReference type="SMART" id="SM00576">
    <property type="entry name" value="BTP"/>
    <property type="match status" value="1"/>
</dbReference>
<dbReference type="GO" id="GO:0005634">
    <property type="term" value="C:nucleus"/>
    <property type="evidence" value="ECO:0007669"/>
    <property type="project" value="UniProtKB-SubCell"/>
</dbReference>
<dbReference type="InterPro" id="IPR006565">
    <property type="entry name" value="BTP"/>
</dbReference>
<feature type="compositionally biased region" description="Basic and acidic residues" evidence="5">
    <location>
        <begin position="508"/>
        <end position="518"/>
    </location>
</feature>
<accession>A0A4Y9XZ86</accession>
<proteinExistence type="predicted"/>
<name>A0A4Y9XZ86_9AGAM</name>
<keyword evidence="4" id="KW-0539">Nucleus</keyword>
<feature type="compositionally biased region" description="Pro residues" evidence="5">
    <location>
        <begin position="219"/>
        <end position="230"/>
    </location>
</feature>
<feature type="compositionally biased region" description="Basic and acidic residues" evidence="5">
    <location>
        <begin position="400"/>
        <end position="410"/>
    </location>
</feature>
<keyword evidence="2" id="KW-0805">Transcription regulation</keyword>
<dbReference type="EMBL" id="SEOQ01001002">
    <property type="protein sequence ID" value="TFY54657.1"/>
    <property type="molecule type" value="Genomic_DNA"/>
</dbReference>
<dbReference type="AlphaFoldDB" id="A0A4Y9XZ86"/>
<evidence type="ECO:0000256" key="2">
    <source>
        <dbReference type="ARBA" id="ARBA00023015"/>
    </source>
</evidence>
<keyword evidence="3" id="KW-0804">Transcription</keyword>
<feature type="region of interest" description="Disordered" evidence="5">
    <location>
        <begin position="111"/>
        <end position="145"/>
    </location>
</feature>
<organism evidence="7 8">
    <name type="scientific">Dentipellis fragilis</name>
    <dbReference type="NCBI Taxonomy" id="205917"/>
    <lineage>
        <taxon>Eukaryota</taxon>
        <taxon>Fungi</taxon>
        <taxon>Dikarya</taxon>
        <taxon>Basidiomycota</taxon>
        <taxon>Agaricomycotina</taxon>
        <taxon>Agaricomycetes</taxon>
        <taxon>Russulales</taxon>
        <taxon>Hericiaceae</taxon>
        <taxon>Dentipellis</taxon>
    </lineage>
</organism>
<evidence type="ECO:0000256" key="4">
    <source>
        <dbReference type="ARBA" id="ARBA00023242"/>
    </source>
</evidence>
<sequence length="565" mass="60928">MDAGAFKFLESVTLKTLHAHNFARSSTQASVALTDLLSRYLILLSTTCAQYAQHANRTTLTARDAVLALEDLGLSMEELSEYCSYEGEELARYAGHSAKRLEDLGSFKASLADGMPPTPESIPLVYAPVPDDLSDEDQADDESEQDLEDFEMQDIMNAAIGEELGKEIADVLMGESAPPIPLEPETLRRPSSPPLPLSPVSNPSSPARKRPRTDHWRPPPHIPDFLPPFPSDRASAEPEPLALPPPSEPPPAIRDSPAKAERAPSPPRHLSSAPPDYLTPVPYSQSVLAAAPEWHLPPSSIPQAPETASSTAARLPTPLVQPALIGAYHHVLTHPPPANPNAANAARHRVAMALLSQAQRNPRWEPADTLYASTAPNAPSVAVIGPTYPIPVGKAPPGEDGSKEEKEKRSNLPPAAPRSIAALERLAPLVSQQTSRIPELARNILSGPVHSRTTRLGHPPFIPGDQAIMQRPSIPAPWNSSVIPPNAAPTPTNAKGKESLANGVPNGKGKETDEKEKALPDARYYTTWQYEPKSFKEPLALRRPRQGSIQLNRLNLAGGRASRPM</sequence>
<dbReference type="OrthoDB" id="436852at2759"/>
<protein>
    <recommendedName>
        <fullName evidence="6">Bromodomain associated domain-containing protein</fullName>
    </recommendedName>
</protein>